<evidence type="ECO:0000256" key="2">
    <source>
        <dbReference type="SAM" id="SignalP"/>
    </source>
</evidence>
<accession>L7KSB2</accession>
<dbReference type="eggNOG" id="ENOG5031W07">
    <property type="taxonomic scope" value="Bacteria"/>
</dbReference>
<evidence type="ECO:0000313" key="4">
    <source>
        <dbReference type="Proteomes" id="UP000010988"/>
    </source>
</evidence>
<evidence type="ECO:0000313" key="3">
    <source>
        <dbReference type="EMBL" id="GAC50593.1"/>
    </source>
</evidence>
<evidence type="ECO:0000256" key="1">
    <source>
        <dbReference type="SAM" id="MobiDB-lite"/>
    </source>
</evidence>
<feature type="compositionally biased region" description="Low complexity" evidence="1">
    <location>
        <begin position="48"/>
        <end position="64"/>
    </location>
</feature>
<sequence length="199" mass="19664">MMRYRWTVLTMAAAATVLTVAGCNPDDEPSAVTSTPTVVTTTTVASDTATSAASGADQQSGGATRASGDGAQMTATSTLPPGHGTGASAYVGEWTRHASHLELGADQAGTLVMGSGAVNVEKWTITWSPQGRGIVITVGDQVSKTGDGVGDISKGETVTAELSSGANNGTTLLTKGLGDTGGPLTWCNSSSAGTPACGA</sequence>
<dbReference type="AlphaFoldDB" id="L7KSB2"/>
<proteinExistence type="predicted"/>
<dbReference type="PROSITE" id="PS51257">
    <property type="entry name" value="PROKAR_LIPOPROTEIN"/>
    <property type="match status" value="1"/>
</dbReference>
<dbReference type="Proteomes" id="UP000010988">
    <property type="component" value="Unassembled WGS sequence"/>
</dbReference>
<feature type="region of interest" description="Disordered" evidence="1">
    <location>
        <begin position="48"/>
        <end position="87"/>
    </location>
</feature>
<organism evidence="3 4">
    <name type="scientific">Gordonia aichiensis NBRC 108223</name>
    <dbReference type="NCBI Taxonomy" id="1220583"/>
    <lineage>
        <taxon>Bacteria</taxon>
        <taxon>Bacillati</taxon>
        <taxon>Actinomycetota</taxon>
        <taxon>Actinomycetes</taxon>
        <taxon>Mycobacteriales</taxon>
        <taxon>Gordoniaceae</taxon>
        <taxon>Gordonia</taxon>
    </lineage>
</organism>
<comment type="caution">
    <text evidence="3">The sequence shown here is derived from an EMBL/GenBank/DDBJ whole genome shotgun (WGS) entry which is preliminary data.</text>
</comment>
<dbReference type="EMBL" id="BANR01000026">
    <property type="protein sequence ID" value="GAC50593.1"/>
    <property type="molecule type" value="Genomic_DNA"/>
</dbReference>
<keyword evidence="4" id="KW-1185">Reference proteome</keyword>
<keyword evidence="2" id="KW-0732">Signal</keyword>
<name>L7KSB2_9ACTN</name>
<gene>
    <name evidence="3" type="ORF">GOACH_26_00600</name>
</gene>
<feature type="signal peptide" evidence="2">
    <location>
        <begin position="1"/>
        <end position="21"/>
    </location>
</feature>
<protein>
    <recommendedName>
        <fullName evidence="5">Lipoprotein</fullName>
    </recommendedName>
</protein>
<evidence type="ECO:0008006" key="5">
    <source>
        <dbReference type="Google" id="ProtNLM"/>
    </source>
</evidence>
<reference evidence="3 4" key="1">
    <citation type="submission" date="2012-12" db="EMBL/GenBank/DDBJ databases">
        <title>Whole genome shotgun sequence of Gordonia aichiensis NBRC 108223.</title>
        <authorList>
            <person name="Isaki-Nakamura S."/>
            <person name="Hosoyama A."/>
            <person name="Tsuchikane K."/>
            <person name="Ando Y."/>
            <person name="Baba S."/>
            <person name="Ohji S."/>
            <person name="Hamada M."/>
            <person name="Tamura T."/>
            <person name="Yamazoe A."/>
            <person name="Yamazaki S."/>
            <person name="Fujita N."/>
        </authorList>
    </citation>
    <scope>NUCLEOTIDE SEQUENCE [LARGE SCALE GENOMIC DNA]</scope>
    <source>
        <strain evidence="3 4">NBRC 108223</strain>
    </source>
</reference>
<feature type="chain" id="PRO_5038936496" description="Lipoprotein" evidence="2">
    <location>
        <begin position="22"/>
        <end position="199"/>
    </location>
</feature>